<feature type="region of interest" description="Disordered" evidence="1">
    <location>
        <begin position="104"/>
        <end position="138"/>
    </location>
</feature>
<evidence type="ECO:0000313" key="2">
    <source>
        <dbReference type="EMBL" id="ACR36577.1"/>
    </source>
</evidence>
<proteinExistence type="evidence at transcript level"/>
<organism evidence="2">
    <name type="scientific">Zea mays</name>
    <name type="common">Maize</name>
    <dbReference type="NCBI Taxonomy" id="4577"/>
    <lineage>
        <taxon>Eukaryota</taxon>
        <taxon>Viridiplantae</taxon>
        <taxon>Streptophyta</taxon>
        <taxon>Embryophyta</taxon>
        <taxon>Tracheophyta</taxon>
        <taxon>Spermatophyta</taxon>
        <taxon>Magnoliopsida</taxon>
        <taxon>Liliopsida</taxon>
        <taxon>Poales</taxon>
        <taxon>Poaceae</taxon>
        <taxon>PACMAD clade</taxon>
        <taxon>Panicoideae</taxon>
        <taxon>Andropogonodae</taxon>
        <taxon>Andropogoneae</taxon>
        <taxon>Tripsacinae</taxon>
        <taxon>Zea</taxon>
    </lineage>
</organism>
<feature type="region of interest" description="Disordered" evidence="1">
    <location>
        <begin position="31"/>
        <end position="57"/>
    </location>
</feature>
<feature type="compositionally biased region" description="Basic residues" evidence="1">
    <location>
        <begin position="35"/>
        <end position="46"/>
    </location>
</feature>
<reference evidence="2" key="2">
    <citation type="submission" date="2012-06" db="EMBL/GenBank/DDBJ databases">
        <authorList>
            <person name="Yu Y."/>
            <person name="Currie J."/>
            <person name="Lomeli R."/>
            <person name="Angelova A."/>
            <person name="Collura K."/>
            <person name="Wissotski M."/>
            <person name="Campos D."/>
            <person name="Kudrna D."/>
            <person name="Golser W."/>
            <person name="Ashely E."/>
            <person name="Descour A."/>
            <person name="Fernandes J."/>
            <person name="Soderlund C."/>
            <person name="Walbot V."/>
        </authorList>
    </citation>
    <scope>NUCLEOTIDE SEQUENCE</scope>
    <source>
        <strain evidence="2">B73</strain>
    </source>
</reference>
<sequence>MRGGELGRVPAVAGHPGHVVRAAGLSRGAGAVRAGARRAGHDRRARVQPPHLPGPRLRHGALLPLPHPLATLRWTVPDRGRPGAASRRVLDPVRAADQLEQVLEGVGADQGGPQRRAAGHRGRRQEPLLDQGQGGRRHRRLAEALQPRRLQGLQVVPALLLAQEP</sequence>
<dbReference type="AlphaFoldDB" id="C4J5X7"/>
<dbReference type="EMBL" id="BT086224">
    <property type="protein sequence ID" value="ACR36577.1"/>
    <property type="molecule type" value="mRNA"/>
</dbReference>
<reference evidence="2" key="1">
    <citation type="journal article" date="2009" name="PLoS Genet.">
        <title>Sequencing, mapping, and analysis of 27,455 maize full-length cDNAs.</title>
        <authorList>
            <person name="Soderlund C."/>
            <person name="Descour A."/>
            <person name="Kudrna D."/>
            <person name="Bomhoff M."/>
            <person name="Boyd L."/>
            <person name="Currie J."/>
            <person name="Angelova A."/>
            <person name="Collura K."/>
            <person name="Wissotski M."/>
            <person name="Ashley E."/>
            <person name="Morrow D."/>
            <person name="Fernandes J."/>
            <person name="Walbot V."/>
            <person name="Yu Y."/>
        </authorList>
    </citation>
    <scope>NUCLEOTIDE SEQUENCE</scope>
    <source>
        <strain evidence="2">B73</strain>
    </source>
</reference>
<accession>C4J5X7</accession>
<name>C4J5X7_MAIZE</name>
<protein>
    <submittedName>
        <fullName evidence="2">Uncharacterized protein</fullName>
    </submittedName>
</protein>
<evidence type="ECO:0000256" key="1">
    <source>
        <dbReference type="SAM" id="MobiDB-lite"/>
    </source>
</evidence>